<keyword evidence="4" id="KW-1185">Reference proteome</keyword>
<dbReference type="Pfam" id="PF03807">
    <property type="entry name" value="F420_oxidored"/>
    <property type="match status" value="1"/>
</dbReference>
<gene>
    <name evidence="3" type="ORF">JY651_18555</name>
</gene>
<dbReference type="Proteomes" id="UP000662747">
    <property type="component" value="Chromosome"/>
</dbReference>
<reference evidence="3 4" key="1">
    <citation type="submission" date="2021-02" db="EMBL/GenBank/DDBJ databases">
        <title>De Novo genome assembly of isolated myxobacteria.</title>
        <authorList>
            <person name="Stevens D.C."/>
        </authorList>
    </citation>
    <scope>NUCLEOTIDE SEQUENCE [LARGE SCALE GENOMIC DNA]</scope>
    <source>
        <strain evidence="4">SCPEA02</strain>
    </source>
</reference>
<dbReference type="Gene3D" id="3.40.50.720">
    <property type="entry name" value="NAD(P)-binding Rossmann-like Domain"/>
    <property type="match status" value="1"/>
</dbReference>
<evidence type="ECO:0000256" key="1">
    <source>
        <dbReference type="ARBA" id="ARBA00023002"/>
    </source>
</evidence>
<dbReference type="SUPFAM" id="SSF51735">
    <property type="entry name" value="NAD(P)-binding Rossmann-fold domains"/>
    <property type="match status" value="1"/>
</dbReference>
<dbReference type="EMBL" id="CP071090">
    <property type="protein sequence ID" value="QSQ26792.1"/>
    <property type="molecule type" value="Genomic_DNA"/>
</dbReference>
<evidence type="ECO:0000313" key="3">
    <source>
        <dbReference type="EMBL" id="QSQ26792.1"/>
    </source>
</evidence>
<feature type="domain" description="Pyrroline-5-carboxylate reductase catalytic N-terminal" evidence="2">
    <location>
        <begin position="43"/>
        <end position="134"/>
    </location>
</feature>
<name>A0ABX7P8M2_9BACT</name>
<accession>A0ABX7P8M2</accession>
<organism evidence="3 4">
    <name type="scientific">Pyxidicoccus parkwayensis</name>
    <dbReference type="NCBI Taxonomy" id="2813578"/>
    <lineage>
        <taxon>Bacteria</taxon>
        <taxon>Pseudomonadati</taxon>
        <taxon>Myxococcota</taxon>
        <taxon>Myxococcia</taxon>
        <taxon>Myxococcales</taxon>
        <taxon>Cystobacterineae</taxon>
        <taxon>Myxococcaceae</taxon>
        <taxon>Pyxidicoccus</taxon>
    </lineage>
</organism>
<dbReference type="PANTHER" id="PTHR14239:SF10">
    <property type="entry name" value="REDUCTASE"/>
    <property type="match status" value="1"/>
</dbReference>
<evidence type="ECO:0000313" key="4">
    <source>
        <dbReference type="Proteomes" id="UP000662747"/>
    </source>
</evidence>
<keyword evidence="1" id="KW-0560">Oxidoreductase</keyword>
<evidence type="ECO:0000259" key="2">
    <source>
        <dbReference type="Pfam" id="PF03807"/>
    </source>
</evidence>
<dbReference type="PANTHER" id="PTHR14239">
    <property type="entry name" value="DUDULIN-RELATED"/>
    <property type="match status" value="1"/>
</dbReference>
<dbReference type="InterPro" id="IPR051267">
    <property type="entry name" value="STEAP_metalloreductase"/>
</dbReference>
<proteinExistence type="predicted"/>
<dbReference type="InterPro" id="IPR028939">
    <property type="entry name" value="P5C_Rdtase_cat_N"/>
</dbReference>
<sequence length="276" mass="29190">MAAPSSRKLDFLRAAAGCGDYQAGPIGREHASPAPLPQEAHMKIGIIGAGNIGATLARKWVKLGHEVSLANSRGPDSLRELAKEIGAKAVTAEQAARSGEVVVFTIPQRAVLDIQKSLFEGVPADVVVIDTGNYYPTRDGSIPALEGGQTESVWVSERLGRPVVKAFNNIYSHSLAEKSQPPGTPGRIALPVAGAAEAKAKVLRLIDALGFDPVDAGDLEGSWRQQPGTPCYTQDLDAPKLKAALAASDRSRIPEYRKAADDAAKPYFIAQGPRKP</sequence>
<protein>
    <submittedName>
        <fullName evidence="3">NAD(P)-binding domain-containing protein</fullName>
    </submittedName>
</protein>
<dbReference type="InterPro" id="IPR036291">
    <property type="entry name" value="NAD(P)-bd_dom_sf"/>
</dbReference>